<dbReference type="InterPro" id="IPR032710">
    <property type="entry name" value="NTF2-like_dom_sf"/>
</dbReference>
<reference evidence="1 2" key="1">
    <citation type="submission" date="2024-03" db="EMBL/GenBank/DDBJ databases">
        <title>YIM 134122 draft genome.</title>
        <authorList>
            <person name="Zuo S."/>
            <person name="Xiong L."/>
        </authorList>
    </citation>
    <scope>NUCLEOTIDE SEQUENCE [LARGE SCALE GENOMIC DNA]</scope>
    <source>
        <strain evidence="1 2">YIM 134122</strain>
    </source>
</reference>
<evidence type="ECO:0000313" key="1">
    <source>
        <dbReference type="EMBL" id="MEN1947484.1"/>
    </source>
</evidence>
<gene>
    <name evidence="1" type="ORF">WJX64_13070</name>
</gene>
<dbReference type="Gene3D" id="3.10.450.50">
    <property type="match status" value="1"/>
</dbReference>
<proteinExistence type="predicted"/>
<sequence>MSPDRVARLLVALDRHDDLALAAILHPDARLVIDSGTSAGGVISGRARVSRALGDLTVRHPDASFEAASVNGAPGIALRDGGAPGDVLGILAVDASADGSVGALWLCTATAKLEHWNGRSPGGGRD</sequence>
<dbReference type="EMBL" id="JBCLVG010000002">
    <property type="protein sequence ID" value="MEN1947484.1"/>
    <property type="molecule type" value="Genomic_DNA"/>
</dbReference>
<name>A0ABU9W663_9MICO</name>
<comment type="caution">
    <text evidence="1">The sequence shown here is derived from an EMBL/GenBank/DDBJ whole genome shotgun (WGS) entry which is preliminary data.</text>
</comment>
<dbReference type="Proteomes" id="UP001425155">
    <property type="component" value="Unassembled WGS sequence"/>
</dbReference>
<dbReference type="RefSeq" id="WP_342114745.1">
    <property type="nucleotide sequence ID" value="NZ_JBCAUN010000002.1"/>
</dbReference>
<organism evidence="1 2">
    <name type="scientific">Leifsonia stereocauli</name>
    <dbReference type="NCBI Taxonomy" id="3134136"/>
    <lineage>
        <taxon>Bacteria</taxon>
        <taxon>Bacillati</taxon>
        <taxon>Actinomycetota</taxon>
        <taxon>Actinomycetes</taxon>
        <taxon>Micrococcales</taxon>
        <taxon>Microbacteriaceae</taxon>
        <taxon>Leifsonia</taxon>
    </lineage>
</organism>
<protein>
    <recommendedName>
        <fullName evidence="3">SnoaL-like domain-containing protein</fullName>
    </recommendedName>
</protein>
<accession>A0ABU9W663</accession>
<evidence type="ECO:0008006" key="3">
    <source>
        <dbReference type="Google" id="ProtNLM"/>
    </source>
</evidence>
<evidence type="ECO:0000313" key="2">
    <source>
        <dbReference type="Proteomes" id="UP001425155"/>
    </source>
</evidence>
<dbReference type="SUPFAM" id="SSF54427">
    <property type="entry name" value="NTF2-like"/>
    <property type="match status" value="1"/>
</dbReference>
<keyword evidence="2" id="KW-1185">Reference proteome</keyword>